<dbReference type="RefSeq" id="WP_254288088.1">
    <property type="nucleotide sequence ID" value="NZ_JAMLDY010000004.1"/>
</dbReference>
<dbReference type="EMBL" id="JAMLDY010000004">
    <property type="protein sequence ID" value="MCP3734082.1"/>
    <property type="molecule type" value="Genomic_DNA"/>
</dbReference>
<keyword evidence="2" id="KW-1185">Reference proteome</keyword>
<dbReference type="Proteomes" id="UP001139486">
    <property type="component" value="Unassembled WGS sequence"/>
</dbReference>
<organism evidence="1 2">
    <name type="scientific">Sphingomonas liriopis</name>
    <dbReference type="NCBI Taxonomy" id="2949094"/>
    <lineage>
        <taxon>Bacteria</taxon>
        <taxon>Pseudomonadati</taxon>
        <taxon>Pseudomonadota</taxon>
        <taxon>Alphaproteobacteria</taxon>
        <taxon>Sphingomonadales</taxon>
        <taxon>Sphingomonadaceae</taxon>
        <taxon>Sphingomonas</taxon>
    </lineage>
</organism>
<evidence type="ECO:0000313" key="1">
    <source>
        <dbReference type="EMBL" id="MCP3734082.1"/>
    </source>
</evidence>
<reference evidence="1" key="1">
    <citation type="submission" date="2022-05" db="EMBL/GenBank/DDBJ databases">
        <title>Sphingomonas sp. strain RP10 Genome sequencing and assembly.</title>
        <authorList>
            <person name="Kim I."/>
        </authorList>
    </citation>
    <scope>NUCLEOTIDE SEQUENCE</scope>
    <source>
        <strain evidence="1">RP10</strain>
    </source>
</reference>
<sequence length="305" mass="30338">MSLIGAAFLLPGVAAADTRAGARIVNVATLTARDGDGERTLPSNPVSLTVAERLDVALTRTDDAVLAVAPGGVAVPLLLVNRGNGLEAFDLVALPSDTSARVRLIAIDRDGDGRFDAAIDTPLADGRTPELEPGATLRLLVVLDPAAAEVTATTLTAVARAATGSGPAGTMFATRGDGGSDAVTGSTDARAEVVVPLGTEATAAPVLVKSQSVRAPDGSTNPVTGAVVTYRLEARFAAATAAARIADPIPVGTAYVPGSLTLDAAALSDAGGDDAGEGDPRGIAVDLGDVAAAATRTVTFQVTIQ</sequence>
<proteinExistence type="predicted"/>
<evidence type="ECO:0000313" key="2">
    <source>
        <dbReference type="Proteomes" id="UP001139486"/>
    </source>
</evidence>
<comment type="caution">
    <text evidence="1">The sequence shown here is derived from an EMBL/GenBank/DDBJ whole genome shotgun (WGS) entry which is preliminary data.</text>
</comment>
<protein>
    <recommendedName>
        <fullName evidence="3">DUF11 domain-containing protein</fullName>
    </recommendedName>
</protein>
<dbReference type="AlphaFoldDB" id="A0A9X2KPN7"/>
<gene>
    <name evidence="1" type="ORF">M9979_04225</name>
</gene>
<evidence type="ECO:0008006" key="3">
    <source>
        <dbReference type="Google" id="ProtNLM"/>
    </source>
</evidence>
<accession>A0A9X2KPN7</accession>
<name>A0A9X2KPN7_9SPHN</name>